<organism evidence="1 2">
    <name type="scientific">Thiorhodococcus mannitoliphagus</name>
    <dbReference type="NCBI Taxonomy" id="329406"/>
    <lineage>
        <taxon>Bacteria</taxon>
        <taxon>Pseudomonadati</taxon>
        <taxon>Pseudomonadota</taxon>
        <taxon>Gammaproteobacteria</taxon>
        <taxon>Chromatiales</taxon>
        <taxon>Chromatiaceae</taxon>
        <taxon>Thiorhodococcus</taxon>
    </lineage>
</organism>
<comment type="caution">
    <text evidence="1">The sequence shown here is derived from an EMBL/GenBank/DDBJ whole genome shotgun (WGS) entry which is preliminary data.</text>
</comment>
<dbReference type="EMBL" id="JAAIJR010000127">
    <property type="protein sequence ID" value="NEX22812.1"/>
    <property type="molecule type" value="Genomic_DNA"/>
</dbReference>
<dbReference type="Pfam" id="PF11848">
    <property type="entry name" value="DUF3368"/>
    <property type="match status" value="1"/>
</dbReference>
<evidence type="ECO:0000313" key="2">
    <source>
        <dbReference type="Proteomes" id="UP000471640"/>
    </source>
</evidence>
<protein>
    <submittedName>
        <fullName evidence="1">DUF3368 domain-containing protein</fullName>
    </submittedName>
</protein>
<gene>
    <name evidence="1" type="ORF">G3480_21325</name>
</gene>
<dbReference type="PANTHER" id="PTHR39550:SF1">
    <property type="entry name" value="SLL0658 PROTEIN"/>
    <property type="match status" value="1"/>
</dbReference>
<dbReference type="AlphaFoldDB" id="A0A6P1E2U4"/>
<sequence length="172" mass="18425">MTAVIVSDAGPLIALSRIDQLGLLQQRYGTLVSPEPVLEERRIHSGRPGARRLATAIADGWIQTRSLAAGGDIEVERLRLVPDLGEARAIVLAEQLQCRFLLIDERRGRAIAKRRGIPVVGLAGVLLIAKRAGQVASVQPLLDALAIEGYRLSAALAAEVLRLAEESASKRG</sequence>
<reference evidence="2" key="1">
    <citation type="journal article" date="2020" name="Microbiol. Resour. Announc.">
        <title>Draft Genome Sequences of Thiorhodococcus mannitoliphagus and Thiorhodococcus minor, Purple Sulfur Photosynthetic Bacteria in the Gammaproteobacterial Family Chromatiaceae.</title>
        <authorList>
            <person name="Aviles F.A."/>
            <person name="Meyer T.E."/>
            <person name="Kyndt J.A."/>
        </authorList>
    </citation>
    <scope>NUCLEOTIDE SEQUENCE [LARGE SCALE GENOMIC DNA]</scope>
    <source>
        <strain evidence="2">DSM 18266</strain>
    </source>
</reference>
<dbReference type="RefSeq" id="WP_164655905.1">
    <property type="nucleotide sequence ID" value="NZ_JAAIJR010000127.1"/>
</dbReference>
<proteinExistence type="predicted"/>
<dbReference type="PANTHER" id="PTHR39550">
    <property type="entry name" value="SLL0658 PROTEIN"/>
    <property type="match status" value="1"/>
</dbReference>
<reference evidence="1 2" key="2">
    <citation type="submission" date="2020-02" db="EMBL/GenBank/DDBJ databases">
        <title>Genome sequences of Thiorhodococcus mannitoliphagus and Thiorhodococcus minor, purple sulfur photosynthetic bacteria in the gammaproteobacterial family, Chromatiaceae.</title>
        <authorList>
            <person name="Aviles F.A."/>
            <person name="Meyer T.E."/>
            <person name="Kyndt J.A."/>
        </authorList>
    </citation>
    <scope>NUCLEOTIDE SEQUENCE [LARGE SCALE GENOMIC DNA]</scope>
    <source>
        <strain evidence="1 2">DSM 18266</strain>
    </source>
</reference>
<dbReference type="Proteomes" id="UP000471640">
    <property type="component" value="Unassembled WGS sequence"/>
</dbReference>
<evidence type="ECO:0000313" key="1">
    <source>
        <dbReference type="EMBL" id="NEX22812.1"/>
    </source>
</evidence>
<keyword evidence="2" id="KW-1185">Reference proteome</keyword>
<name>A0A6P1E2U4_9GAMM</name>
<dbReference type="InterPro" id="IPR021799">
    <property type="entry name" value="PIN-like_prokaryotic"/>
</dbReference>
<accession>A0A6P1E2U4</accession>